<keyword evidence="1" id="KW-1133">Transmembrane helix</keyword>
<evidence type="ECO:0000256" key="1">
    <source>
        <dbReference type="SAM" id="Phobius"/>
    </source>
</evidence>
<gene>
    <name evidence="2" type="ORF">GQE99_06090</name>
</gene>
<sequence>MSGAPNGAEMRSFLFLQGPTSRAFRDLGQALAARGHKVLKVNFCPGDWLFWHGRDTTMYLGARDRWPDRLRALIRERGVTDIIYFADRFPYHKAAQSVAQEEGVRCVSMEYGYLRPDWLILEEGGQSTYSHVPADPAAFRKAAAALDPVDEHVLYSGTRFEEEFSEASFHLSNGFLGWLTPRYRPNRYYPVLIEFPAYIPRFIRRARNEKEAEARVRAFQAEPKTRFLVPMQMQSDYQLRDNAPAGFQEGFIRQVMTSFRDHAPADAELIFKLHPMDQGLERWERRVPRMAREIGIADRCHFLDGGDLGALFGLAAGCVVINSTMGLISLRRGVPTKAMGIAIYDIEGMTHGGPLDSFWTAPQAPDRSLVRAFVRAIAHGIHVRGTIYGDEGRAAFVQNAIERLESDRLNRHGLYDPRPPRLDKAEAIGVRVDWPMRRKKAS</sequence>
<protein>
    <submittedName>
        <fullName evidence="2">Capsular biosynthesis protein</fullName>
    </submittedName>
</protein>
<keyword evidence="3" id="KW-1185">Reference proteome</keyword>
<evidence type="ECO:0000313" key="2">
    <source>
        <dbReference type="EMBL" id="MZR12588.1"/>
    </source>
</evidence>
<dbReference type="Proteomes" id="UP000467322">
    <property type="component" value="Unassembled WGS sequence"/>
</dbReference>
<accession>A0A845M2M5</accession>
<dbReference type="CDD" id="cd16441">
    <property type="entry name" value="beta_Kdo_transferase_KpsS"/>
    <property type="match status" value="1"/>
</dbReference>
<keyword evidence="1" id="KW-0472">Membrane</keyword>
<evidence type="ECO:0000313" key="3">
    <source>
        <dbReference type="Proteomes" id="UP000467322"/>
    </source>
</evidence>
<dbReference type="GO" id="GO:0015774">
    <property type="term" value="P:polysaccharide transport"/>
    <property type="evidence" value="ECO:0007669"/>
    <property type="project" value="InterPro"/>
</dbReference>
<dbReference type="EMBL" id="WTUX01000010">
    <property type="protein sequence ID" value="MZR12588.1"/>
    <property type="molecule type" value="Genomic_DNA"/>
</dbReference>
<organism evidence="2 3">
    <name type="scientific">Maritimibacter harenae</name>
    <dbReference type="NCBI Taxonomy" id="2606218"/>
    <lineage>
        <taxon>Bacteria</taxon>
        <taxon>Pseudomonadati</taxon>
        <taxon>Pseudomonadota</taxon>
        <taxon>Alphaproteobacteria</taxon>
        <taxon>Rhodobacterales</taxon>
        <taxon>Roseobacteraceae</taxon>
        <taxon>Maritimibacter</taxon>
    </lineage>
</organism>
<dbReference type="Pfam" id="PF05159">
    <property type="entry name" value="Capsule_synth"/>
    <property type="match status" value="1"/>
</dbReference>
<feature type="transmembrane region" description="Helical" evidence="1">
    <location>
        <begin position="308"/>
        <end position="330"/>
    </location>
</feature>
<name>A0A845M2M5_9RHOB</name>
<comment type="caution">
    <text evidence="2">The sequence shown here is derived from an EMBL/GenBank/DDBJ whole genome shotgun (WGS) entry which is preliminary data.</text>
</comment>
<dbReference type="InterPro" id="IPR007833">
    <property type="entry name" value="Capsule_polysaccharide_synth"/>
</dbReference>
<keyword evidence="1" id="KW-0812">Transmembrane</keyword>
<dbReference type="GO" id="GO:0000271">
    <property type="term" value="P:polysaccharide biosynthetic process"/>
    <property type="evidence" value="ECO:0007669"/>
    <property type="project" value="InterPro"/>
</dbReference>
<dbReference type="AlphaFoldDB" id="A0A845M2M5"/>
<dbReference type="RefSeq" id="WP_161350698.1">
    <property type="nucleotide sequence ID" value="NZ_WTUX01000010.1"/>
</dbReference>
<reference evidence="2 3" key="1">
    <citation type="submission" date="2019-12" db="EMBL/GenBank/DDBJ databases">
        <title>Maritimibacter sp. nov. sp. isolated from sea sand.</title>
        <authorList>
            <person name="Kim J."/>
            <person name="Jeong S.E."/>
            <person name="Jung H.S."/>
            <person name="Jeon C.O."/>
        </authorList>
    </citation>
    <scope>NUCLEOTIDE SEQUENCE [LARGE SCALE GENOMIC DNA]</scope>
    <source>
        <strain evidence="2 3">DP07</strain>
    </source>
</reference>
<proteinExistence type="predicted"/>